<dbReference type="GO" id="GO:0000976">
    <property type="term" value="F:transcription cis-regulatory region binding"/>
    <property type="evidence" value="ECO:0007669"/>
    <property type="project" value="TreeGrafter"/>
</dbReference>
<protein>
    <submittedName>
        <fullName evidence="5">Sugar-binding transcriptional regulator, LacI family</fullName>
    </submittedName>
</protein>
<dbReference type="RefSeq" id="WP_156683194.1">
    <property type="nucleotide sequence ID" value="NZ_CABWIB010000001.1"/>
</dbReference>
<dbReference type="InterPro" id="IPR028082">
    <property type="entry name" value="Peripla_BP_I"/>
</dbReference>
<accession>A0A6I8MA33</accession>
<dbReference type="Pfam" id="PF00356">
    <property type="entry name" value="LacI"/>
    <property type="match status" value="1"/>
</dbReference>
<feature type="domain" description="HTH lacI-type" evidence="4">
    <location>
        <begin position="4"/>
        <end position="58"/>
    </location>
</feature>
<gene>
    <name evidence="5" type="ORF">OMES3154_00461</name>
</gene>
<evidence type="ECO:0000313" key="6">
    <source>
        <dbReference type="Proteomes" id="UP000419017"/>
    </source>
</evidence>
<dbReference type="PANTHER" id="PTHR30146">
    <property type="entry name" value="LACI-RELATED TRANSCRIPTIONAL REPRESSOR"/>
    <property type="match status" value="1"/>
</dbReference>
<dbReference type="InterPro" id="IPR025997">
    <property type="entry name" value="SBP_2_dom"/>
</dbReference>
<dbReference type="InterPro" id="IPR010982">
    <property type="entry name" value="Lambda_DNA-bd_dom_sf"/>
</dbReference>
<evidence type="ECO:0000256" key="2">
    <source>
        <dbReference type="ARBA" id="ARBA00023125"/>
    </source>
</evidence>
<dbReference type="InterPro" id="IPR000843">
    <property type="entry name" value="HTH_LacI"/>
</dbReference>
<dbReference type="Proteomes" id="UP000419017">
    <property type="component" value="Unassembled WGS sequence"/>
</dbReference>
<dbReference type="PROSITE" id="PS50932">
    <property type="entry name" value="HTH_LACI_2"/>
    <property type="match status" value="1"/>
</dbReference>
<dbReference type="PROSITE" id="PS00356">
    <property type="entry name" value="HTH_LACI_1"/>
    <property type="match status" value="1"/>
</dbReference>
<dbReference type="GO" id="GO:0003700">
    <property type="term" value="F:DNA-binding transcription factor activity"/>
    <property type="evidence" value="ECO:0007669"/>
    <property type="project" value="TreeGrafter"/>
</dbReference>
<dbReference type="Pfam" id="PF13407">
    <property type="entry name" value="Peripla_BP_4"/>
    <property type="match status" value="1"/>
</dbReference>
<keyword evidence="3" id="KW-0804">Transcription</keyword>
<organism evidence="5 6">
    <name type="scientific">Oceanivirga miroungae</name>
    <dbReference type="NCBI Taxonomy" id="1130046"/>
    <lineage>
        <taxon>Bacteria</taxon>
        <taxon>Fusobacteriati</taxon>
        <taxon>Fusobacteriota</taxon>
        <taxon>Fusobacteriia</taxon>
        <taxon>Fusobacteriales</taxon>
        <taxon>Leptotrichiaceae</taxon>
        <taxon>Oceanivirga</taxon>
    </lineage>
</organism>
<proteinExistence type="predicted"/>
<dbReference type="SMART" id="SM00354">
    <property type="entry name" value="HTH_LACI"/>
    <property type="match status" value="1"/>
</dbReference>
<dbReference type="EMBL" id="CABWIB010000001">
    <property type="protein sequence ID" value="VWL85177.1"/>
    <property type="molecule type" value="Genomic_DNA"/>
</dbReference>
<keyword evidence="1" id="KW-0805">Transcription regulation</keyword>
<evidence type="ECO:0000259" key="4">
    <source>
        <dbReference type="PROSITE" id="PS50932"/>
    </source>
</evidence>
<name>A0A6I8MA33_9FUSO</name>
<keyword evidence="6" id="KW-1185">Reference proteome</keyword>
<dbReference type="PANTHER" id="PTHR30146:SF109">
    <property type="entry name" value="HTH-TYPE TRANSCRIPTIONAL REGULATOR GALS"/>
    <property type="match status" value="1"/>
</dbReference>
<evidence type="ECO:0000313" key="5">
    <source>
        <dbReference type="EMBL" id="VWL85177.1"/>
    </source>
</evidence>
<dbReference type="Gene3D" id="1.10.260.40">
    <property type="entry name" value="lambda repressor-like DNA-binding domains"/>
    <property type="match status" value="1"/>
</dbReference>
<keyword evidence="2" id="KW-0238">DNA-binding</keyword>
<evidence type="ECO:0000256" key="1">
    <source>
        <dbReference type="ARBA" id="ARBA00023015"/>
    </source>
</evidence>
<dbReference type="SUPFAM" id="SSF47413">
    <property type="entry name" value="lambda repressor-like DNA-binding domains"/>
    <property type="match status" value="1"/>
</dbReference>
<dbReference type="SUPFAM" id="SSF53822">
    <property type="entry name" value="Periplasmic binding protein-like I"/>
    <property type="match status" value="1"/>
</dbReference>
<sequence length="330" mass="37953">MSDITINDVAKRAGVSKATVSRVISNSSKVSKKTREIVEKVVSDLNYIPNSAAQNLSQNNSRIIGIVLNSEDLNPLLNNTFFSTAINAISEFLIENKYYTIYIHCNNSKKEKEYIDFLVKSRRVDGLIFLRNYDDESIFNYLEEISFPFSIIGKPNHAEKYLWVDNDNIKSAYDVTKKMIEQNRKNFIFIGGSMKLNVTKNRYTGFINALDEYNIKFNKEYLINAKFNEKDAYNKLLNIVKQNNIDAIFTTDDIFAIAATKAIESINRTDIKVSGYNNSFLRKYVEKDFLTVDINVEKLAIEASKLVLKKVKKEKIEINYSIVKSKLIEK</sequence>
<dbReference type="AlphaFoldDB" id="A0A6I8MA33"/>
<reference evidence="5 6" key="1">
    <citation type="submission" date="2019-10" db="EMBL/GenBank/DDBJ databases">
        <authorList>
            <person name="Blom J."/>
        </authorList>
    </citation>
    <scope>NUCLEOTIDE SEQUENCE [LARGE SCALE GENOMIC DNA]</scope>
    <source>
        <strain evidence="5 6">ES3154-GLU</strain>
    </source>
</reference>
<dbReference type="PRINTS" id="PR00036">
    <property type="entry name" value="HTHLACI"/>
</dbReference>
<dbReference type="CDD" id="cd01392">
    <property type="entry name" value="HTH_LacI"/>
    <property type="match status" value="1"/>
</dbReference>
<dbReference type="Gene3D" id="3.40.50.2300">
    <property type="match status" value="2"/>
</dbReference>
<evidence type="ECO:0000256" key="3">
    <source>
        <dbReference type="ARBA" id="ARBA00023163"/>
    </source>
</evidence>